<dbReference type="GO" id="GO:0005634">
    <property type="term" value="C:nucleus"/>
    <property type="evidence" value="ECO:0007669"/>
    <property type="project" value="TreeGrafter"/>
</dbReference>
<dbReference type="PANTHER" id="PTHR45614">
    <property type="entry name" value="MYB PROTEIN-RELATED"/>
    <property type="match status" value="1"/>
</dbReference>
<dbReference type="InterPro" id="IPR050560">
    <property type="entry name" value="MYB_TF"/>
</dbReference>
<dbReference type="InterPro" id="IPR001005">
    <property type="entry name" value="SANT/Myb"/>
</dbReference>
<dbReference type="PROSITE" id="PS50090">
    <property type="entry name" value="MYB_LIKE"/>
    <property type="match status" value="1"/>
</dbReference>
<dbReference type="EMBL" id="JACCJB010000014">
    <property type="protein sequence ID" value="KAF6221252.1"/>
    <property type="molecule type" value="Genomic_DNA"/>
</dbReference>
<sequence length="224" mass="25562">MRWREHLNKRLGPHKKNGLQWEEWEERLLVSGHYAGLTWKEVTKSITGPDQDEPWTSEELALLEYLRWEGSTWDEIGQELPGHSSNACRMQWCKETEGIQGPSSHQGLNDTWSGEEVKVLVALHNTIGPRWQEICKHIPAVRNLHVEHGFTPNAQRKTEYAGPPSEFWKGFFENGPGPGDIDSDLKEATSDTQILDGFSTPRLTGNQQSRVDARTRKVIDIPMV</sequence>
<dbReference type="RefSeq" id="XP_037150687.1">
    <property type="nucleotide sequence ID" value="XM_037293034.1"/>
</dbReference>
<evidence type="ECO:0000313" key="2">
    <source>
        <dbReference type="EMBL" id="KAF6221252.1"/>
    </source>
</evidence>
<organism evidence="2 3">
    <name type="scientific">Letharia lupina</name>
    <dbReference type="NCBI Taxonomy" id="560253"/>
    <lineage>
        <taxon>Eukaryota</taxon>
        <taxon>Fungi</taxon>
        <taxon>Dikarya</taxon>
        <taxon>Ascomycota</taxon>
        <taxon>Pezizomycotina</taxon>
        <taxon>Lecanoromycetes</taxon>
        <taxon>OSLEUM clade</taxon>
        <taxon>Lecanoromycetidae</taxon>
        <taxon>Lecanorales</taxon>
        <taxon>Lecanorineae</taxon>
        <taxon>Parmeliaceae</taxon>
        <taxon>Letharia</taxon>
    </lineage>
</organism>
<evidence type="ECO:0000313" key="3">
    <source>
        <dbReference type="Proteomes" id="UP000593566"/>
    </source>
</evidence>
<dbReference type="Gene3D" id="1.10.10.60">
    <property type="entry name" value="Homeodomain-like"/>
    <property type="match status" value="1"/>
</dbReference>
<keyword evidence="3" id="KW-1185">Reference proteome</keyword>
<dbReference type="GO" id="GO:0000981">
    <property type="term" value="F:DNA-binding transcription factor activity, RNA polymerase II-specific"/>
    <property type="evidence" value="ECO:0007669"/>
    <property type="project" value="TreeGrafter"/>
</dbReference>
<dbReference type="SUPFAM" id="SSF46689">
    <property type="entry name" value="Homeodomain-like"/>
    <property type="match status" value="1"/>
</dbReference>
<dbReference type="GeneID" id="59330521"/>
<dbReference type="GO" id="GO:0000978">
    <property type="term" value="F:RNA polymerase II cis-regulatory region sequence-specific DNA binding"/>
    <property type="evidence" value="ECO:0007669"/>
    <property type="project" value="TreeGrafter"/>
</dbReference>
<reference evidence="2 3" key="1">
    <citation type="journal article" date="2020" name="Genomics">
        <title>Complete, high-quality genomes from long-read metagenomic sequencing of two wolf lichen thalli reveals enigmatic genome architecture.</title>
        <authorList>
            <person name="McKenzie S.K."/>
            <person name="Walston R.F."/>
            <person name="Allen J.L."/>
        </authorList>
    </citation>
    <scope>NUCLEOTIDE SEQUENCE [LARGE SCALE GENOMIC DNA]</scope>
    <source>
        <strain evidence="2">WasteWater1</strain>
    </source>
</reference>
<dbReference type="CDD" id="cd00167">
    <property type="entry name" value="SANT"/>
    <property type="match status" value="1"/>
</dbReference>
<feature type="domain" description="Myb-like" evidence="1">
    <location>
        <begin position="54"/>
        <end position="92"/>
    </location>
</feature>
<dbReference type="AlphaFoldDB" id="A0A8H6CD15"/>
<name>A0A8H6CD15_9LECA</name>
<dbReference type="Pfam" id="PF00249">
    <property type="entry name" value="Myb_DNA-binding"/>
    <property type="match status" value="1"/>
</dbReference>
<protein>
    <recommendedName>
        <fullName evidence="1">Myb-like domain-containing protein</fullName>
    </recommendedName>
</protein>
<gene>
    <name evidence="2" type="ORF">HO133_002107</name>
</gene>
<accession>A0A8H6CD15</accession>
<dbReference type="InterPro" id="IPR009057">
    <property type="entry name" value="Homeodomain-like_sf"/>
</dbReference>
<comment type="caution">
    <text evidence="2">The sequence shown here is derived from an EMBL/GenBank/DDBJ whole genome shotgun (WGS) entry which is preliminary data.</text>
</comment>
<proteinExistence type="predicted"/>
<dbReference type="Proteomes" id="UP000593566">
    <property type="component" value="Unassembled WGS sequence"/>
</dbReference>
<evidence type="ECO:0000259" key="1">
    <source>
        <dbReference type="PROSITE" id="PS50090"/>
    </source>
</evidence>